<dbReference type="EMBL" id="JAGSOG010000167">
    <property type="protein sequence ID" value="MBR7836888.1"/>
    <property type="molecule type" value="Genomic_DNA"/>
</dbReference>
<proteinExistence type="predicted"/>
<evidence type="ECO:0000313" key="1">
    <source>
        <dbReference type="EMBL" id="MBR7836888.1"/>
    </source>
</evidence>
<organism evidence="1 2">
    <name type="scientific">Actinospica durhamensis</name>
    <dbReference type="NCBI Taxonomy" id="1508375"/>
    <lineage>
        <taxon>Bacteria</taxon>
        <taxon>Bacillati</taxon>
        <taxon>Actinomycetota</taxon>
        <taxon>Actinomycetes</taxon>
        <taxon>Catenulisporales</taxon>
        <taxon>Actinospicaceae</taxon>
        <taxon>Actinospica</taxon>
    </lineage>
</organism>
<keyword evidence="2" id="KW-1185">Reference proteome</keyword>
<dbReference type="AlphaFoldDB" id="A0A941ETF2"/>
<evidence type="ECO:0000313" key="2">
    <source>
        <dbReference type="Proteomes" id="UP000675781"/>
    </source>
</evidence>
<reference evidence="1" key="1">
    <citation type="submission" date="2021-04" db="EMBL/GenBank/DDBJ databases">
        <title>Genome based classification of Actinospica acidithermotolerans sp. nov., an actinobacterium isolated from an Indonesian hot spring.</title>
        <authorList>
            <person name="Kusuma A.B."/>
            <person name="Putra K.E."/>
            <person name="Nafisah S."/>
            <person name="Loh J."/>
            <person name="Nouioui I."/>
            <person name="Goodfellow M."/>
        </authorList>
    </citation>
    <scope>NUCLEOTIDE SEQUENCE</scope>
    <source>
        <strain evidence="1">CSCA 57</strain>
    </source>
</reference>
<name>A0A941ETF2_9ACTN</name>
<protein>
    <submittedName>
        <fullName evidence="1">Uncharacterized protein</fullName>
    </submittedName>
</protein>
<dbReference type="RefSeq" id="WP_212531358.1">
    <property type="nucleotide sequence ID" value="NZ_JAGSOG010000167.1"/>
</dbReference>
<gene>
    <name evidence="1" type="ORF">KDL01_26660</name>
</gene>
<accession>A0A941ETF2</accession>
<dbReference type="Proteomes" id="UP000675781">
    <property type="component" value="Unassembled WGS sequence"/>
</dbReference>
<sequence length="138" mass="14965">MGTSFRVELEELEQARATLQGLLQDVFNDASSALHPVTFQNKTASSLGQGHYNSFVYKEANYDGGMQSSNFGPMDQGVPAITTLNDAHGAAHAAVVSLLDSINQQITDLNDRATKTHQIYAQTEDELHVSVLSVQKSI</sequence>
<comment type="caution">
    <text evidence="1">The sequence shown here is derived from an EMBL/GenBank/DDBJ whole genome shotgun (WGS) entry which is preliminary data.</text>
</comment>